<dbReference type="InterPro" id="IPR007712">
    <property type="entry name" value="RelE/ParE_toxin"/>
</dbReference>
<evidence type="ECO:0000313" key="4">
    <source>
        <dbReference type="Proteomes" id="UP000058074"/>
    </source>
</evidence>
<evidence type="ECO:0000256" key="2">
    <source>
        <dbReference type="ARBA" id="ARBA00022649"/>
    </source>
</evidence>
<gene>
    <name evidence="3" type="ORF">AN936_17220</name>
</gene>
<sequence>MRLRWTPHARADLFRLADFLNEGEPGTGDALLHAMTPVTEQLLAHPRIGPAIGGARIRKWPIAGTPGIFLYMVRDDEILLLRLVPNRSDWQSLL</sequence>
<protein>
    <recommendedName>
        <fullName evidence="5">Type II toxin-antitoxin system RelE/ParE family toxin</fullName>
    </recommendedName>
</protein>
<dbReference type="KEGG" id="smag:AN936_17220"/>
<dbReference type="OrthoDB" id="7450717at2"/>
<reference evidence="3 4" key="1">
    <citation type="journal article" date="2015" name="Genome Announc.">
        <title>Complete Genome Sequence of Polypropylene Glycol- and Polyethylene Glycol-Degrading Sphingopyxis macrogoltabida Strain EY-1.</title>
        <authorList>
            <person name="Ohtsubo Y."/>
            <person name="Nagata Y."/>
            <person name="Numata M."/>
            <person name="Tsuchikane K."/>
            <person name="Hosoyama A."/>
            <person name="Yamazoe A."/>
            <person name="Tsuda M."/>
            <person name="Fujita N."/>
            <person name="Kawai F."/>
        </authorList>
    </citation>
    <scope>NUCLEOTIDE SEQUENCE [LARGE SCALE GENOMIC DNA]</scope>
    <source>
        <strain evidence="3 4">EY-1</strain>
    </source>
</reference>
<dbReference type="InterPro" id="IPR051803">
    <property type="entry name" value="TA_system_RelE-like_toxin"/>
</dbReference>
<dbReference type="EMBL" id="CP012700">
    <property type="protein sequence ID" value="ALH82032.1"/>
    <property type="molecule type" value="Genomic_DNA"/>
</dbReference>
<dbReference type="PATRIC" id="fig|33050.5.peg.3569"/>
<evidence type="ECO:0000313" key="3">
    <source>
        <dbReference type="EMBL" id="ALH82032.1"/>
    </source>
</evidence>
<dbReference type="Proteomes" id="UP000058074">
    <property type="component" value="Chromosome"/>
</dbReference>
<proteinExistence type="inferred from homology"/>
<dbReference type="Pfam" id="PF05016">
    <property type="entry name" value="ParE_toxin"/>
    <property type="match status" value="1"/>
</dbReference>
<evidence type="ECO:0000256" key="1">
    <source>
        <dbReference type="ARBA" id="ARBA00006226"/>
    </source>
</evidence>
<dbReference type="AlphaFoldDB" id="A0A0N9UE96"/>
<name>A0A0N9UE96_SPHMC</name>
<accession>A0A0N9UE96</accession>
<keyword evidence="2" id="KW-1277">Toxin-antitoxin system</keyword>
<dbReference type="RefSeq" id="WP_054589150.1">
    <property type="nucleotide sequence ID" value="NZ_CP012700.1"/>
</dbReference>
<dbReference type="PANTHER" id="PTHR33755">
    <property type="entry name" value="TOXIN PARE1-RELATED"/>
    <property type="match status" value="1"/>
</dbReference>
<organism evidence="3 4">
    <name type="scientific">Sphingopyxis macrogoltabida</name>
    <name type="common">Sphingomonas macrogoltabidus</name>
    <dbReference type="NCBI Taxonomy" id="33050"/>
    <lineage>
        <taxon>Bacteria</taxon>
        <taxon>Pseudomonadati</taxon>
        <taxon>Pseudomonadota</taxon>
        <taxon>Alphaproteobacteria</taxon>
        <taxon>Sphingomonadales</taxon>
        <taxon>Sphingomonadaceae</taxon>
        <taxon>Sphingopyxis</taxon>
    </lineage>
</organism>
<comment type="similarity">
    <text evidence="1">Belongs to the RelE toxin family.</text>
</comment>
<dbReference type="Gene3D" id="3.30.2310.20">
    <property type="entry name" value="RelE-like"/>
    <property type="match status" value="1"/>
</dbReference>
<dbReference type="InterPro" id="IPR035093">
    <property type="entry name" value="RelE/ParE_toxin_dom_sf"/>
</dbReference>
<evidence type="ECO:0008006" key="5">
    <source>
        <dbReference type="Google" id="ProtNLM"/>
    </source>
</evidence>